<evidence type="ECO:0000313" key="3">
    <source>
        <dbReference type="Proteomes" id="UP001515480"/>
    </source>
</evidence>
<protein>
    <submittedName>
        <fullName evidence="2">Uncharacterized protein</fullName>
    </submittedName>
</protein>
<keyword evidence="3" id="KW-1185">Reference proteome</keyword>
<feature type="chain" id="PRO_5044240647" evidence="1">
    <location>
        <begin position="17"/>
        <end position="338"/>
    </location>
</feature>
<dbReference type="EMBL" id="JBGBPQ010000015">
    <property type="protein sequence ID" value="KAL1510291.1"/>
    <property type="molecule type" value="Genomic_DNA"/>
</dbReference>
<reference evidence="2 3" key="1">
    <citation type="journal article" date="2024" name="Science">
        <title>Giant polyketide synthase enzymes in the biosynthesis of giant marine polyether toxins.</title>
        <authorList>
            <person name="Fallon T.R."/>
            <person name="Shende V.V."/>
            <person name="Wierzbicki I.H."/>
            <person name="Pendleton A.L."/>
            <person name="Watervoot N.F."/>
            <person name="Auber R.P."/>
            <person name="Gonzalez D.J."/>
            <person name="Wisecaver J.H."/>
            <person name="Moore B.S."/>
        </authorList>
    </citation>
    <scope>NUCLEOTIDE SEQUENCE [LARGE SCALE GENOMIC DNA]</scope>
    <source>
        <strain evidence="2 3">12B1</strain>
    </source>
</reference>
<evidence type="ECO:0000256" key="1">
    <source>
        <dbReference type="SAM" id="SignalP"/>
    </source>
</evidence>
<dbReference type="AlphaFoldDB" id="A0AB34J135"/>
<comment type="caution">
    <text evidence="2">The sequence shown here is derived from an EMBL/GenBank/DDBJ whole genome shotgun (WGS) entry which is preliminary data.</text>
</comment>
<gene>
    <name evidence="2" type="ORF">AB1Y20_006611</name>
</gene>
<name>A0AB34J135_PRYPA</name>
<dbReference type="Proteomes" id="UP001515480">
    <property type="component" value="Unassembled WGS sequence"/>
</dbReference>
<evidence type="ECO:0000313" key="2">
    <source>
        <dbReference type="EMBL" id="KAL1510291.1"/>
    </source>
</evidence>
<proteinExistence type="predicted"/>
<accession>A0AB34J135</accession>
<keyword evidence="1" id="KW-0732">Signal</keyword>
<feature type="signal peptide" evidence="1">
    <location>
        <begin position="1"/>
        <end position="16"/>
    </location>
</feature>
<organism evidence="2 3">
    <name type="scientific">Prymnesium parvum</name>
    <name type="common">Toxic golden alga</name>
    <dbReference type="NCBI Taxonomy" id="97485"/>
    <lineage>
        <taxon>Eukaryota</taxon>
        <taxon>Haptista</taxon>
        <taxon>Haptophyta</taxon>
        <taxon>Prymnesiophyceae</taxon>
        <taxon>Prymnesiales</taxon>
        <taxon>Prymnesiaceae</taxon>
        <taxon>Prymnesium</taxon>
    </lineage>
</organism>
<sequence>MLCAALLAAVAWGTPATELSQLLPQEQPPVLAVATALAPNGNKFCTRLETPVDAPPYLGTGANPTCVAVVAAYAQTKEELILLRLLIPPACSIVVYDKTDDAPCGFMPLAGVNHCISLPNVGREQHTFSHFVRTHYWNLPDVMFFIPADIAAHDRAHQIQLMLNSTVFNTTVPGGGIIGHRGGGFWCINASAGRACDGFAYQPPLPLSVCGNCSFTKYCRGGSTTECITPDPTAQPSLQTYFHANVGALSPSTMEHLCQLPLCHYGVAATTRENLLVHPKEVYANIEASLNQSVTGEAIWMMEWGMALVYGMGGAINMDKCHPGYPYPEKCDFQHHHV</sequence>